<dbReference type="EMBL" id="KV878342">
    <property type="protein sequence ID" value="OJJ46565.1"/>
    <property type="molecule type" value="Genomic_DNA"/>
</dbReference>
<dbReference type="VEuPathDB" id="FungiDB:ASPZODRAFT_132633"/>
<reference evidence="3" key="1">
    <citation type="journal article" date="2017" name="Genome Biol.">
        <title>Comparative genomics reveals high biological diversity and specific adaptations in the industrially and medically important fungal genus Aspergillus.</title>
        <authorList>
            <person name="de Vries R.P."/>
            <person name="Riley R."/>
            <person name="Wiebenga A."/>
            <person name="Aguilar-Osorio G."/>
            <person name="Amillis S."/>
            <person name="Uchima C.A."/>
            <person name="Anderluh G."/>
            <person name="Asadollahi M."/>
            <person name="Askin M."/>
            <person name="Barry K."/>
            <person name="Battaglia E."/>
            <person name="Bayram O."/>
            <person name="Benocci T."/>
            <person name="Braus-Stromeyer S.A."/>
            <person name="Caldana C."/>
            <person name="Canovas D."/>
            <person name="Cerqueira G.C."/>
            <person name="Chen F."/>
            <person name="Chen W."/>
            <person name="Choi C."/>
            <person name="Clum A."/>
            <person name="Dos Santos R.A."/>
            <person name="Damasio A.R."/>
            <person name="Diallinas G."/>
            <person name="Emri T."/>
            <person name="Fekete E."/>
            <person name="Flipphi M."/>
            <person name="Freyberg S."/>
            <person name="Gallo A."/>
            <person name="Gournas C."/>
            <person name="Habgood R."/>
            <person name="Hainaut M."/>
            <person name="Harispe M.L."/>
            <person name="Henrissat B."/>
            <person name="Hilden K.S."/>
            <person name="Hope R."/>
            <person name="Hossain A."/>
            <person name="Karabika E."/>
            <person name="Karaffa L."/>
            <person name="Karanyi Z."/>
            <person name="Krasevec N."/>
            <person name="Kuo A."/>
            <person name="Kusch H."/>
            <person name="LaButti K."/>
            <person name="Lagendijk E.L."/>
            <person name="Lapidus A."/>
            <person name="Levasseur A."/>
            <person name="Lindquist E."/>
            <person name="Lipzen A."/>
            <person name="Logrieco A.F."/>
            <person name="MacCabe A."/>
            <person name="Maekelae M.R."/>
            <person name="Malavazi I."/>
            <person name="Melin P."/>
            <person name="Meyer V."/>
            <person name="Mielnichuk N."/>
            <person name="Miskei M."/>
            <person name="Molnar A.P."/>
            <person name="Mule G."/>
            <person name="Ngan C.Y."/>
            <person name="Orejas M."/>
            <person name="Orosz E."/>
            <person name="Ouedraogo J.P."/>
            <person name="Overkamp K.M."/>
            <person name="Park H.-S."/>
            <person name="Perrone G."/>
            <person name="Piumi F."/>
            <person name="Punt P.J."/>
            <person name="Ram A.F."/>
            <person name="Ramon A."/>
            <person name="Rauscher S."/>
            <person name="Record E."/>
            <person name="Riano-Pachon D.M."/>
            <person name="Robert V."/>
            <person name="Roehrig J."/>
            <person name="Ruller R."/>
            <person name="Salamov A."/>
            <person name="Salih N.S."/>
            <person name="Samson R.A."/>
            <person name="Sandor E."/>
            <person name="Sanguinetti M."/>
            <person name="Schuetze T."/>
            <person name="Sepcic K."/>
            <person name="Shelest E."/>
            <person name="Sherlock G."/>
            <person name="Sophianopoulou V."/>
            <person name="Squina F.M."/>
            <person name="Sun H."/>
            <person name="Susca A."/>
            <person name="Todd R.B."/>
            <person name="Tsang A."/>
            <person name="Unkles S.E."/>
            <person name="van de Wiele N."/>
            <person name="van Rossen-Uffink D."/>
            <person name="Oliveira J.V."/>
            <person name="Vesth T.C."/>
            <person name="Visser J."/>
            <person name="Yu J.-H."/>
            <person name="Zhou M."/>
            <person name="Andersen M.R."/>
            <person name="Archer D.B."/>
            <person name="Baker S.E."/>
            <person name="Benoit I."/>
            <person name="Brakhage A.A."/>
            <person name="Braus G.H."/>
            <person name="Fischer R."/>
            <person name="Frisvad J.C."/>
            <person name="Goldman G.H."/>
            <person name="Houbraken J."/>
            <person name="Oakley B."/>
            <person name="Pocsi I."/>
            <person name="Scazzocchio C."/>
            <person name="Seiboth B."/>
            <person name="vanKuyk P.A."/>
            <person name="Wortman J."/>
            <person name="Dyer P.S."/>
            <person name="Grigoriev I.V."/>
        </authorList>
    </citation>
    <scope>NUCLEOTIDE SEQUENCE [LARGE SCALE GENOMIC DNA]</scope>
    <source>
        <strain evidence="3">CBS 506.65</strain>
    </source>
</reference>
<name>A0A1L9SH98_9EURO</name>
<dbReference type="AlphaFoldDB" id="A0A1L9SH98"/>
<gene>
    <name evidence="2" type="ORF">ASPZODRAFT_132633</name>
</gene>
<organism evidence="2 3">
    <name type="scientific">Penicilliopsis zonata CBS 506.65</name>
    <dbReference type="NCBI Taxonomy" id="1073090"/>
    <lineage>
        <taxon>Eukaryota</taxon>
        <taxon>Fungi</taxon>
        <taxon>Dikarya</taxon>
        <taxon>Ascomycota</taxon>
        <taxon>Pezizomycotina</taxon>
        <taxon>Eurotiomycetes</taxon>
        <taxon>Eurotiomycetidae</taxon>
        <taxon>Eurotiales</taxon>
        <taxon>Aspergillaceae</taxon>
        <taxon>Penicilliopsis</taxon>
    </lineage>
</organism>
<dbReference type="RefSeq" id="XP_022581075.1">
    <property type="nucleotide sequence ID" value="XM_022723074.1"/>
</dbReference>
<dbReference type="OrthoDB" id="5431245at2759"/>
<sequence length="301" mass="33385">MPSSSSTTTTTTTTLSTYSSPSAAFDSILRRRSQKKMSITQTYYLAHTARRKLTVEAGRADHDLRLLVGHANLLDSLMLELADAEHEQERWFNQTVKTTSTTTTPTTTIAAAESPKHIKWAETVIDSSEEWNLDGDLSDCESDSDSDSDYYEDDEEEVEEDDEEDFFPQQQQQVQLPRRRAPSPVAIITSHELDDYDDSDSDFEYADDDEEDLAELTLTRTSSHAMTSPPPELSSDSSDESDDELPPSPPQPALEAFPATHHSASVCTKEAVTSSTGVALLDSFDEEFYVSRTGQGIISAY</sequence>
<evidence type="ECO:0000256" key="1">
    <source>
        <dbReference type="SAM" id="MobiDB-lite"/>
    </source>
</evidence>
<dbReference type="Proteomes" id="UP000184188">
    <property type="component" value="Unassembled WGS sequence"/>
</dbReference>
<dbReference type="STRING" id="1073090.A0A1L9SH98"/>
<dbReference type="InterPro" id="IPR037738">
    <property type="entry name" value="Ecm13-like"/>
</dbReference>
<dbReference type="PANTHER" id="PTHR36826">
    <property type="entry name" value="PROTEIN ECM13"/>
    <property type="match status" value="1"/>
</dbReference>
<feature type="region of interest" description="Disordered" evidence="1">
    <location>
        <begin position="218"/>
        <end position="263"/>
    </location>
</feature>
<feature type="region of interest" description="Disordered" evidence="1">
    <location>
        <begin position="132"/>
        <end position="182"/>
    </location>
</feature>
<protein>
    <submittedName>
        <fullName evidence="2">Uncharacterized protein</fullName>
    </submittedName>
</protein>
<proteinExistence type="predicted"/>
<accession>A0A1L9SH98</accession>
<evidence type="ECO:0000313" key="2">
    <source>
        <dbReference type="EMBL" id="OJJ46565.1"/>
    </source>
</evidence>
<evidence type="ECO:0000313" key="3">
    <source>
        <dbReference type="Proteomes" id="UP000184188"/>
    </source>
</evidence>
<dbReference type="GeneID" id="34609539"/>
<dbReference type="PANTHER" id="PTHR36826:SF1">
    <property type="entry name" value="PROTEIN ECM13"/>
    <property type="match status" value="1"/>
</dbReference>
<keyword evidence="3" id="KW-1185">Reference proteome</keyword>
<feature type="compositionally biased region" description="Acidic residues" evidence="1">
    <location>
        <begin position="132"/>
        <end position="166"/>
    </location>
</feature>